<evidence type="ECO:0000313" key="1">
    <source>
        <dbReference type="EMBL" id="QCD93904.1"/>
    </source>
</evidence>
<dbReference type="Proteomes" id="UP000501690">
    <property type="component" value="Linkage Group LG5"/>
</dbReference>
<reference evidence="1 2" key="1">
    <citation type="submission" date="2019-04" db="EMBL/GenBank/DDBJ databases">
        <title>An improved genome assembly and genetic linkage map for asparagus bean, Vigna unguiculata ssp. sesquipedialis.</title>
        <authorList>
            <person name="Xia Q."/>
            <person name="Zhang R."/>
            <person name="Dong Y."/>
        </authorList>
    </citation>
    <scope>NUCLEOTIDE SEQUENCE [LARGE SCALE GENOMIC DNA]</scope>
    <source>
        <tissue evidence="1">Leaf</tissue>
    </source>
</reference>
<dbReference type="AlphaFoldDB" id="A0A4D6M1H8"/>
<gene>
    <name evidence="1" type="ORF">DEO72_LG5g1980</name>
</gene>
<accession>A0A4D6M1H8</accession>
<proteinExistence type="predicted"/>
<sequence>MNGQVRVSIIFPSPRPTICVIEGCKALGSPFLFVYGDDRVIRYTGADVDIGDAEDAQATEALAPGGTTARQSKPVAPGGAWGYARRKSRKLWLVHGWWLTCDDMSGEGGMGLVDHMCWTTGGQVRRAGLRAGSSPFLFVYGDDRVIRYTGADVDIGDAEDAQATE</sequence>
<keyword evidence="2" id="KW-1185">Reference proteome</keyword>
<name>A0A4D6M1H8_VIGUN</name>
<evidence type="ECO:0000313" key="2">
    <source>
        <dbReference type="Proteomes" id="UP000501690"/>
    </source>
</evidence>
<organism evidence="1 2">
    <name type="scientific">Vigna unguiculata</name>
    <name type="common">Cowpea</name>
    <dbReference type="NCBI Taxonomy" id="3917"/>
    <lineage>
        <taxon>Eukaryota</taxon>
        <taxon>Viridiplantae</taxon>
        <taxon>Streptophyta</taxon>
        <taxon>Embryophyta</taxon>
        <taxon>Tracheophyta</taxon>
        <taxon>Spermatophyta</taxon>
        <taxon>Magnoliopsida</taxon>
        <taxon>eudicotyledons</taxon>
        <taxon>Gunneridae</taxon>
        <taxon>Pentapetalae</taxon>
        <taxon>rosids</taxon>
        <taxon>fabids</taxon>
        <taxon>Fabales</taxon>
        <taxon>Fabaceae</taxon>
        <taxon>Papilionoideae</taxon>
        <taxon>50 kb inversion clade</taxon>
        <taxon>NPAAA clade</taxon>
        <taxon>indigoferoid/millettioid clade</taxon>
        <taxon>Phaseoleae</taxon>
        <taxon>Vigna</taxon>
    </lineage>
</organism>
<dbReference type="EMBL" id="CP039349">
    <property type="protein sequence ID" value="QCD93904.1"/>
    <property type="molecule type" value="Genomic_DNA"/>
</dbReference>
<protein>
    <submittedName>
        <fullName evidence="1">Uncharacterized protein</fullName>
    </submittedName>
</protein>